<dbReference type="Gene3D" id="3.40.710.10">
    <property type="entry name" value="DD-peptidase/beta-lactamase superfamily"/>
    <property type="match status" value="1"/>
</dbReference>
<reference evidence="2" key="2">
    <citation type="submission" date="2020-09" db="EMBL/GenBank/DDBJ databases">
        <authorList>
            <person name="Sun Q."/>
            <person name="Zhou Y."/>
        </authorList>
    </citation>
    <scope>NUCLEOTIDE SEQUENCE</scope>
    <source>
        <strain evidence="2">CGMCC 1.15290</strain>
    </source>
</reference>
<proteinExistence type="predicted"/>
<sequence length="372" mass="41057">MQHFLFKGGTALRVILLLLCVCSGLTFLQAQYNFNKVEKWLSDNSHELGGRTILVIAKNGHIVYTKAVNSMNLRQKTINRLVARRTGKEADLSDYTPATRQMIASCSKWLSAALVMTFIEQGKLQETDTVGRFLPVLSRAGKGNITISQCLSHLTGIQSAPLRKSLQEMQGVKSMDEAIEKIAALPMEGEPGKVFHYSNTGLQIAGAVIEKISGKSFETLFAERIARPLNMKNTDFGKGAVALPAGGAGSTPEDYMNFLIMLQNKGSFNGKRILSEKSINAMQVNRITQEVKIAYSPTEAGNFGYGYGEWVMETSATTKQSKVVTSPGLFGSYPWIDNEQQYCAFLMAFYLKSEGRQNRHVTLKQLVSEALQ</sequence>
<organism evidence="2 3">
    <name type="scientific">Filimonas zeae</name>
    <dbReference type="NCBI Taxonomy" id="1737353"/>
    <lineage>
        <taxon>Bacteria</taxon>
        <taxon>Pseudomonadati</taxon>
        <taxon>Bacteroidota</taxon>
        <taxon>Chitinophagia</taxon>
        <taxon>Chitinophagales</taxon>
        <taxon>Chitinophagaceae</taxon>
        <taxon>Filimonas</taxon>
    </lineage>
</organism>
<dbReference type="EMBL" id="BMIB01000010">
    <property type="protein sequence ID" value="GGH83567.1"/>
    <property type="molecule type" value="Genomic_DNA"/>
</dbReference>
<reference evidence="2" key="1">
    <citation type="journal article" date="2014" name="Int. J. Syst. Evol. Microbiol.">
        <title>Complete genome sequence of Corynebacterium casei LMG S-19264T (=DSM 44701T), isolated from a smear-ripened cheese.</title>
        <authorList>
            <consortium name="US DOE Joint Genome Institute (JGI-PGF)"/>
            <person name="Walter F."/>
            <person name="Albersmeier A."/>
            <person name="Kalinowski J."/>
            <person name="Ruckert C."/>
        </authorList>
    </citation>
    <scope>NUCLEOTIDE SEQUENCE</scope>
    <source>
        <strain evidence="2">CGMCC 1.15290</strain>
    </source>
</reference>
<dbReference type="PANTHER" id="PTHR43283">
    <property type="entry name" value="BETA-LACTAMASE-RELATED"/>
    <property type="match status" value="1"/>
</dbReference>
<evidence type="ECO:0000313" key="2">
    <source>
        <dbReference type="EMBL" id="GGH83567.1"/>
    </source>
</evidence>
<keyword evidence="3" id="KW-1185">Reference proteome</keyword>
<dbReference type="SUPFAM" id="SSF56601">
    <property type="entry name" value="beta-lactamase/transpeptidase-like"/>
    <property type="match status" value="1"/>
</dbReference>
<protein>
    <recommendedName>
        <fullName evidence="1">Beta-lactamase-related domain-containing protein</fullName>
    </recommendedName>
</protein>
<comment type="caution">
    <text evidence="2">The sequence shown here is derived from an EMBL/GenBank/DDBJ whole genome shotgun (WGS) entry which is preliminary data.</text>
</comment>
<name>A0A917MZY7_9BACT</name>
<dbReference type="RefSeq" id="WP_188959459.1">
    <property type="nucleotide sequence ID" value="NZ_BMIB01000010.1"/>
</dbReference>
<feature type="domain" description="Beta-lactamase-related" evidence="1">
    <location>
        <begin position="54"/>
        <end position="353"/>
    </location>
</feature>
<dbReference type="Pfam" id="PF00144">
    <property type="entry name" value="Beta-lactamase"/>
    <property type="match status" value="1"/>
</dbReference>
<evidence type="ECO:0000313" key="3">
    <source>
        <dbReference type="Proteomes" id="UP000627292"/>
    </source>
</evidence>
<evidence type="ECO:0000259" key="1">
    <source>
        <dbReference type="Pfam" id="PF00144"/>
    </source>
</evidence>
<dbReference type="AlphaFoldDB" id="A0A917MZY7"/>
<dbReference type="Proteomes" id="UP000627292">
    <property type="component" value="Unassembled WGS sequence"/>
</dbReference>
<accession>A0A917MZY7</accession>
<dbReference type="PANTHER" id="PTHR43283:SF3">
    <property type="entry name" value="BETA-LACTAMASE FAMILY PROTEIN (AFU_ORTHOLOGUE AFUA_5G07500)"/>
    <property type="match status" value="1"/>
</dbReference>
<dbReference type="InterPro" id="IPR012338">
    <property type="entry name" value="Beta-lactam/transpept-like"/>
</dbReference>
<gene>
    <name evidence="2" type="ORF">GCM10011379_59150</name>
</gene>
<dbReference type="InterPro" id="IPR050789">
    <property type="entry name" value="Diverse_Enzym_Activities"/>
</dbReference>
<dbReference type="InterPro" id="IPR001466">
    <property type="entry name" value="Beta-lactam-related"/>
</dbReference>